<dbReference type="SMART" id="SM00346">
    <property type="entry name" value="HTH_ICLR"/>
    <property type="match status" value="1"/>
</dbReference>
<dbReference type="EMBL" id="PENI01000016">
    <property type="protein sequence ID" value="RMB83401.1"/>
    <property type="molecule type" value="Genomic_DNA"/>
</dbReference>
<dbReference type="PANTHER" id="PTHR30136:SF24">
    <property type="entry name" value="HTH-TYPE TRANSCRIPTIONAL REPRESSOR ALLR"/>
    <property type="match status" value="1"/>
</dbReference>
<keyword evidence="1" id="KW-0805">Transcription regulation</keyword>
<keyword evidence="3" id="KW-0804">Transcription</keyword>
<dbReference type="SUPFAM" id="SSF46785">
    <property type="entry name" value="Winged helix' DNA-binding domain"/>
    <property type="match status" value="1"/>
</dbReference>
<keyword evidence="7" id="KW-1185">Reference proteome</keyword>
<reference evidence="6 7" key="1">
    <citation type="submission" date="2017-11" db="EMBL/GenBank/DDBJ databases">
        <title>Draft genome of actinobacteria isolated from guarana (Paullinia cupana (Mart.) Ducke.</title>
        <authorList>
            <person name="Siqueira K.A."/>
            <person name="Liotti R.G."/>
            <person name="Mendes T.A.O."/>
            <person name="Soares M.A."/>
        </authorList>
    </citation>
    <scope>NUCLEOTIDE SEQUENCE [LARGE SCALE GENOMIC DNA]</scope>
    <source>
        <strain evidence="6 7">193</strain>
    </source>
</reference>
<gene>
    <name evidence="6" type="ORF">CTZ28_23850</name>
</gene>
<dbReference type="Proteomes" id="UP000270471">
    <property type="component" value="Unassembled WGS sequence"/>
</dbReference>
<dbReference type="Gene3D" id="3.30.450.40">
    <property type="match status" value="1"/>
</dbReference>
<dbReference type="SUPFAM" id="SSF55781">
    <property type="entry name" value="GAF domain-like"/>
    <property type="match status" value="1"/>
</dbReference>
<dbReference type="PANTHER" id="PTHR30136">
    <property type="entry name" value="HELIX-TURN-HELIX TRANSCRIPTIONAL REGULATOR, ICLR FAMILY"/>
    <property type="match status" value="1"/>
</dbReference>
<name>A0A3M0I185_9ACTN</name>
<accession>A0A3M0I185</accession>
<proteinExistence type="predicted"/>
<feature type="domain" description="HTH iclR-type" evidence="4">
    <location>
        <begin position="16"/>
        <end position="77"/>
    </location>
</feature>
<keyword evidence="2" id="KW-0238">DNA-binding</keyword>
<evidence type="ECO:0000256" key="1">
    <source>
        <dbReference type="ARBA" id="ARBA00023015"/>
    </source>
</evidence>
<dbReference type="Pfam" id="PF09339">
    <property type="entry name" value="HTH_IclR"/>
    <property type="match status" value="1"/>
</dbReference>
<dbReference type="OrthoDB" id="8479143at2"/>
<evidence type="ECO:0000256" key="2">
    <source>
        <dbReference type="ARBA" id="ARBA00023125"/>
    </source>
</evidence>
<evidence type="ECO:0000256" key="3">
    <source>
        <dbReference type="ARBA" id="ARBA00023163"/>
    </source>
</evidence>
<comment type="caution">
    <text evidence="6">The sequence shown here is derived from an EMBL/GenBank/DDBJ whole genome shotgun (WGS) entry which is preliminary data.</text>
</comment>
<dbReference type="Pfam" id="PF01614">
    <property type="entry name" value="IclR_C"/>
    <property type="match status" value="1"/>
</dbReference>
<evidence type="ECO:0000259" key="4">
    <source>
        <dbReference type="PROSITE" id="PS51077"/>
    </source>
</evidence>
<dbReference type="GO" id="GO:0003700">
    <property type="term" value="F:DNA-binding transcription factor activity"/>
    <property type="evidence" value="ECO:0007669"/>
    <property type="project" value="TreeGrafter"/>
</dbReference>
<dbReference type="InterPro" id="IPR005471">
    <property type="entry name" value="Tscrpt_reg_IclR_N"/>
</dbReference>
<dbReference type="PROSITE" id="PS51078">
    <property type="entry name" value="ICLR_ED"/>
    <property type="match status" value="1"/>
</dbReference>
<protein>
    <submittedName>
        <fullName evidence="6">IclR family transcriptional regulator</fullName>
    </submittedName>
</protein>
<dbReference type="InterPro" id="IPR036390">
    <property type="entry name" value="WH_DNA-bd_sf"/>
</dbReference>
<evidence type="ECO:0000259" key="5">
    <source>
        <dbReference type="PROSITE" id="PS51078"/>
    </source>
</evidence>
<dbReference type="RefSeq" id="WP_121891755.1">
    <property type="nucleotide sequence ID" value="NZ_PENI01000016.1"/>
</dbReference>
<sequence length="254" mass="27618">MHKQGPLEEPRSQTRIQSVSRAIGLLLAVAESPDGETAKRLADRAGLSLATTHHLLTTLWADGMLTKDEARVFRLGPKAMVIADTYQRLAWVPAEYRTALHAVARKTGETVYLGVWRNGGVQVVDKVEGAHAVRVVGLDVGFTEDVHARASGKLLLAYAPEELRTAVLNRSRLRPVTAHTITKKADLLAEFATIRETGLAYDREEFQIGVTCVSIPLWRAGEVAACITVSAPSQRFDATEEAVIAAMREAVSAL</sequence>
<dbReference type="InterPro" id="IPR050707">
    <property type="entry name" value="HTH_MetabolicPath_Reg"/>
</dbReference>
<dbReference type="AlphaFoldDB" id="A0A3M0I185"/>
<feature type="domain" description="IclR-ED" evidence="5">
    <location>
        <begin position="71"/>
        <end position="254"/>
    </location>
</feature>
<dbReference type="PROSITE" id="PS51077">
    <property type="entry name" value="HTH_ICLR"/>
    <property type="match status" value="1"/>
</dbReference>
<evidence type="ECO:0000313" key="6">
    <source>
        <dbReference type="EMBL" id="RMB83401.1"/>
    </source>
</evidence>
<organism evidence="6 7">
    <name type="scientific">Streptomyces shenzhenensis</name>
    <dbReference type="NCBI Taxonomy" id="943815"/>
    <lineage>
        <taxon>Bacteria</taxon>
        <taxon>Bacillati</taxon>
        <taxon>Actinomycetota</taxon>
        <taxon>Actinomycetes</taxon>
        <taxon>Kitasatosporales</taxon>
        <taxon>Streptomycetaceae</taxon>
        <taxon>Streptomyces</taxon>
    </lineage>
</organism>
<dbReference type="GO" id="GO:0045892">
    <property type="term" value="P:negative regulation of DNA-templated transcription"/>
    <property type="evidence" value="ECO:0007669"/>
    <property type="project" value="TreeGrafter"/>
</dbReference>
<evidence type="ECO:0000313" key="7">
    <source>
        <dbReference type="Proteomes" id="UP000270471"/>
    </source>
</evidence>
<dbReference type="InterPro" id="IPR036388">
    <property type="entry name" value="WH-like_DNA-bd_sf"/>
</dbReference>
<dbReference type="Gene3D" id="1.10.10.10">
    <property type="entry name" value="Winged helix-like DNA-binding domain superfamily/Winged helix DNA-binding domain"/>
    <property type="match status" value="1"/>
</dbReference>
<dbReference type="InterPro" id="IPR029016">
    <property type="entry name" value="GAF-like_dom_sf"/>
</dbReference>
<dbReference type="InterPro" id="IPR014757">
    <property type="entry name" value="Tscrpt_reg_IclR_C"/>
</dbReference>
<dbReference type="GO" id="GO:0003677">
    <property type="term" value="F:DNA binding"/>
    <property type="evidence" value="ECO:0007669"/>
    <property type="project" value="UniProtKB-KW"/>
</dbReference>